<comment type="caution">
    <text evidence="3">The sequence shown here is derived from an EMBL/GenBank/DDBJ whole genome shotgun (WGS) entry which is preliminary data.</text>
</comment>
<feature type="domain" description="Heterokaryon incompatibility" evidence="2">
    <location>
        <begin position="149"/>
        <end position="294"/>
    </location>
</feature>
<dbReference type="Proteomes" id="UP001521184">
    <property type="component" value="Unassembled WGS sequence"/>
</dbReference>
<dbReference type="PANTHER" id="PTHR24148">
    <property type="entry name" value="ANKYRIN REPEAT DOMAIN-CONTAINING PROTEIN 39 HOMOLOG-RELATED"/>
    <property type="match status" value="1"/>
</dbReference>
<accession>A0ABR3T147</accession>
<sequence length="747" mass="85299">MYKLVGNSEIMPPDDRRDNSHCIQGSDTHEEASEVTDEPEHLLTCDRKCGSTGPAMEMVEKILSEGGIPLIKFRDPDPIDQIQLLRHFDRPRPELLLQPPLWTRKSIPMQPSIRCRFHLMFFELLPNSNQPWMIRDRFSVVDFKNNPDYTALSYEWGAPELTEAIYVENELGLSAEINITESLYGTLKEFHRLKSSRTLWIDALCINQEHPDEKIHQINLMDQIYSKAHETILWLGQESRKPKLAFEGVRVYQNILTESSSTASESELDSLGAFEELHELMRCSSWTRVWIQQEVSLSKNPKLQNGSLSCDWNPIAMLIPISQAIPAFLIDGTRPDGTFYNMEHAPRLLADACQTLQHNGSLSLLEALVLGRERHATQHHDKVYGVLSLTKEKRIDAIYDKDLGKLYQEVAQHIITTENRLDILSACKWFNRNKPRTYHPARFVIQDIQHNRKTTDDYDIIEKLGTLLKSSKHDEYIETAKNMPSWVPNWAEVWDHRTYLALKDGKVCRYRASADSQADFSFVADSRLRVKGVVADAVAVAPFASVCDLKFRLTEADGNDDPPALPVSFPALAMEHWNMFNDLIANRSKNPYGGEQEKLQAFLTCLFAADPNPNRPPYGVIGEKEVKEEALVAFAHQLELKLLPEEDFERLLGEFHREALGLHHSSDYKTAHRKIFVTNEGLVGLGPPNTREDDLIVVICGANTPFILQRDASGYRLEECYVYGIMDGRVAREVGGGTRKFEYFELY</sequence>
<organism evidence="3 4">
    <name type="scientific">Diplodia intermedia</name>
    <dbReference type="NCBI Taxonomy" id="856260"/>
    <lineage>
        <taxon>Eukaryota</taxon>
        <taxon>Fungi</taxon>
        <taxon>Dikarya</taxon>
        <taxon>Ascomycota</taxon>
        <taxon>Pezizomycotina</taxon>
        <taxon>Dothideomycetes</taxon>
        <taxon>Dothideomycetes incertae sedis</taxon>
        <taxon>Botryosphaeriales</taxon>
        <taxon>Botryosphaeriaceae</taxon>
        <taxon>Diplodia</taxon>
    </lineage>
</organism>
<protein>
    <recommendedName>
        <fullName evidence="2">Heterokaryon incompatibility domain-containing protein</fullName>
    </recommendedName>
</protein>
<feature type="compositionally biased region" description="Basic and acidic residues" evidence="1">
    <location>
        <begin position="27"/>
        <end position="40"/>
    </location>
</feature>
<reference evidence="3 4" key="1">
    <citation type="journal article" date="2023" name="Plant Dis.">
        <title>First Report of Diplodia intermedia Causing Canker and Dieback Diseases on Apple Trees in Canada.</title>
        <authorList>
            <person name="Ellouze W."/>
            <person name="Ilyukhin E."/>
            <person name="Sulman M."/>
            <person name="Ali S."/>
        </authorList>
    </citation>
    <scope>NUCLEOTIDE SEQUENCE [LARGE SCALE GENOMIC DNA]</scope>
    <source>
        <strain evidence="3 4">M45-28</strain>
    </source>
</reference>
<dbReference type="Pfam" id="PF26639">
    <property type="entry name" value="Het-6_barrel"/>
    <property type="match status" value="1"/>
</dbReference>
<dbReference type="InterPro" id="IPR010730">
    <property type="entry name" value="HET"/>
</dbReference>
<evidence type="ECO:0000313" key="4">
    <source>
        <dbReference type="Proteomes" id="UP001521184"/>
    </source>
</evidence>
<keyword evidence="4" id="KW-1185">Reference proteome</keyword>
<evidence type="ECO:0000256" key="1">
    <source>
        <dbReference type="SAM" id="MobiDB-lite"/>
    </source>
</evidence>
<proteinExistence type="predicted"/>
<dbReference type="EMBL" id="JAKEKT020000160">
    <property type="protein sequence ID" value="KAL1633270.1"/>
    <property type="molecule type" value="Genomic_DNA"/>
</dbReference>
<dbReference type="PANTHER" id="PTHR24148:SF64">
    <property type="entry name" value="HETEROKARYON INCOMPATIBILITY DOMAIN-CONTAINING PROTEIN"/>
    <property type="match status" value="1"/>
</dbReference>
<dbReference type="Pfam" id="PF06985">
    <property type="entry name" value="HET"/>
    <property type="match status" value="1"/>
</dbReference>
<gene>
    <name evidence="3" type="ORF">SLS58_011159</name>
</gene>
<evidence type="ECO:0000313" key="3">
    <source>
        <dbReference type="EMBL" id="KAL1633270.1"/>
    </source>
</evidence>
<name>A0ABR3T147_9PEZI</name>
<evidence type="ECO:0000259" key="2">
    <source>
        <dbReference type="Pfam" id="PF06985"/>
    </source>
</evidence>
<feature type="region of interest" description="Disordered" evidence="1">
    <location>
        <begin position="1"/>
        <end position="40"/>
    </location>
</feature>
<dbReference type="InterPro" id="IPR052895">
    <property type="entry name" value="HetReg/Transcr_Mod"/>
</dbReference>